<dbReference type="EMBL" id="AP023355">
    <property type="protein sequence ID" value="BCJ36250.1"/>
    <property type="molecule type" value="Genomic_DNA"/>
</dbReference>
<organism evidence="2 3">
    <name type="scientific">Actinocatenispora thailandica</name>
    <dbReference type="NCBI Taxonomy" id="227318"/>
    <lineage>
        <taxon>Bacteria</taxon>
        <taxon>Bacillati</taxon>
        <taxon>Actinomycetota</taxon>
        <taxon>Actinomycetes</taxon>
        <taxon>Micromonosporales</taxon>
        <taxon>Micromonosporaceae</taxon>
        <taxon>Actinocatenispora</taxon>
    </lineage>
</organism>
<proteinExistence type="predicted"/>
<gene>
    <name evidence="2" type="ORF">Athai_37530</name>
</gene>
<reference evidence="2 3" key="1">
    <citation type="submission" date="2020-08" db="EMBL/GenBank/DDBJ databases">
        <title>Whole genome shotgun sequence of Actinocatenispora thailandica NBRC 105041.</title>
        <authorList>
            <person name="Komaki H."/>
            <person name="Tamura T."/>
        </authorList>
    </citation>
    <scope>NUCLEOTIDE SEQUENCE [LARGE SCALE GENOMIC DNA]</scope>
    <source>
        <strain evidence="2 3">NBRC 105041</strain>
    </source>
</reference>
<evidence type="ECO:0000313" key="3">
    <source>
        <dbReference type="Proteomes" id="UP000611640"/>
    </source>
</evidence>
<keyword evidence="3" id="KW-1185">Reference proteome</keyword>
<keyword evidence="1" id="KW-0472">Membrane</keyword>
<evidence type="ECO:0000256" key="1">
    <source>
        <dbReference type="SAM" id="Phobius"/>
    </source>
</evidence>
<accession>A0A7R7DQY8</accession>
<feature type="transmembrane region" description="Helical" evidence="1">
    <location>
        <begin position="12"/>
        <end position="34"/>
    </location>
</feature>
<keyword evidence="1" id="KW-1133">Transmembrane helix</keyword>
<dbReference type="Proteomes" id="UP000611640">
    <property type="component" value="Chromosome"/>
</dbReference>
<feature type="transmembrane region" description="Helical" evidence="1">
    <location>
        <begin position="133"/>
        <end position="159"/>
    </location>
</feature>
<protein>
    <submittedName>
        <fullName evidence="2">Uncharacterized protein</fullName>
    </submittedName>
</protein>
<dbReference type="KEGG" id="atl:Athai_37530"/>
<keyword evidence="1" id="KW-0812">Transmembrane</keyword>
<feature type="transmembrane region" description="Helical" evidence="1">
    <location>
        <begin position="54"/>
        <end position="74"/>
    </location>
</feature>
<name>A0A7R7DQY8_9ACTN</name>
<dbReference type="AlphaFoldDB" id="A0A7R7DQY8"/>
<feature type="transmembrane region" description="Helical" evidence="1">
    <location>
        <begin position="95"/>
        <end position="121"/>
    </location>
</feature>
<evidence type="ECO:0000313" key="2">
    <source>
        <dbReference type="EMBL" id="BCJ36250.1"/>
    </source>
</evidence>
<dbReference type="RefSeq" id="WP_203962654.1">
    <property type="nucleotide sequence ID" value="NZ_AP023355.1"/>
</dbReference>
<sequence>MRTEPVRRWAELVAHLIPLVVLPSGLWRLALAFGLPTGALAAGAAPQIGVGTQIYIVCLTLLSESVALLSFGLVRPWGEVFPRWLPLIGGRPVRRWFATTVASTGALALAGLWAFAFVNYFDGNNGIGFTTPFWHAVFLACYLPVTLWVPLLVALIVAYHRRRGQNGTSAARVSVTA</sequence>